<accession>A0A396HZ21</accession>
<protein>
    <submittedName>
        <fullName evidence="1">Uncharacterized protein</fullName>
    </submittedName>
</protein>
<sequence>MHDRSNSSHTPSSTSTTSCVYVCVPSNLASWYQQAHQQYCSY</sequence>
<dbReference type="EMBL" id="PSQE01000005">
    <property type="protein sequence ID" value="RHN57184.1"/>
    <property type="molecule type" value="Genomic_DNA"/>
</dbReference>
<name>A0A396HZ21_MEDTR</name>
<dbReference type="PROSITE" id="PS51257">
    <property type="entry name" value="PROKAR_LIPOPROTEIN"/>
    <property type="match status" value="1"/>
</dbReference>
<comment type="caution">
    <text evidence="1">The sequence shown here is derived from an EMBL/GenBank/DDBJ whole genome shotgun (WGS) entry which is preliminary data.</text>
</comment>
<dbReference type="Gramene" id="rna32692">
    <property type="protein sequence ID" value="RHN57184.1"/>
    <property type="gene ID" value="gene32692"/>
</dbReference>
<dbReference type="Proteomes" id="UP000265566">
    <property type="component" value="Chromosome 5"/>
</dbReference>
<organism evidence="1">
    <name type="scientific">Medicago truncatula</name>
    <name type="common">Barrel medic</name>
    <name type="synonym">Medicago tribuloides</name>
    <dbReference type="NCBI Taxonomy" id="3880"/>
    <lineage>
        <taxon>Eukaryota</taxon>
        <taxon>Viridiplantae</taxon>
        <taxon>Streptophyta</taxon>
        <taxon>Embryophyta</taxon>
        <taxon>Tracheophyta</taxon>
        <taxon>Spermatophyta</taxon>
        <taxon>Magnoliopsida</taxon>
        <taxon>eudicotyledons</taxon>
        <taxon>Gunneridae</taxon>
        <taxon>Pentapetalae</taxon>
        <taxon>rosids</taxon>
        <taxon>fabids</taxon>
        <taxon>Fabales</taxon>
        <taxon>Fabaceae</taxon>
        <taxon>Papilionoideae</taxon>
        <taxon>50 kb inversion clade</taxon>
        <taxon>NPAAA clade</taxon>
        <taxon>Hologalegina</taxon>
        <taxon>IRL clade</taxon>
        <taxon>Trifolieae</taxon>
        <taxon>Medicago</taxon>
    </lineage>
</organism>
<evidence type="ECO:0000313" key="1">
    <source>
        <dbReference type="EMBL" id="RHN57184.1"/>
    </source>
</evidence>
<dbReference type="AlphaFoldDB" id="A0A396HZ21"/>
<gene>
    <name evidence="1" type="ORF">MtrunA17_Chr5g0437641</name>
</gene>
<reference evidence="1" key="1">
    <citation type="journal article" date="2018" name="Nat. Plants">
        <title>Whole-genome landscape of Medicago truncatula symbiotic genes.</title>
        <authorList>
            <person name="Pecrix Y."/>
            <person name="Gamas P."/>
            <person name="Carrere S."/>
        </authorList>
    </citation>
    <scope>NUCLEOTIDE SEQUENCE</scope>
    <source>
        <tissue evidence="1">Leaves</tissue>
    </source>
</reference>
<proteinExistence type="predicted"/>